<comment type="caution">
    <text evidence="3">The sequence shown here is derived from an EMBL/GenBank/DDBJ whole genome shotgun (WGS) entry which is preliminary data.</text>
</comment>
<keyword evidence="4" id="KW-1185">Reference proteome</keyword>
<dbReference type="PANTHER" id="PTHR33112:SF13">
    <property type="entry name" value="HETEROKARYON INCOMPATIBILITY DOMAIN-CONTAINING PROTEIN"/>
    <property type="match status" value="1"/>
</dbReference>
<name>A0A395NH17_TRIAR</name>
<protein>
    <recommendedName>
        <fullName evidence="2">Heterokaryon incompatibility domain-containing protein</fullName>
    </recommendedName>
</protein>
<accession>A0A395NH17</accession>
<dbReference type="Pfam" id="PF06985">
    <property type="entry name" value="HET"/>
    <property type="match status" value="1"/>
</dbReference>
<evidence type="ECO:0000313" key="4">
    <source>
        <dbReference type="Proteomes" id="UP000266272"/>
    </source>
</evidence>
<reference evidence="3 4" key="1">
    <citation type="journal article" date="2018" name="PLoS Pathog.">
        <title>Evolution of structural diversity of trichothecenes, a family of toxins produced by plant pathogenic and entomopathogenic fungi.</title>
        <authorList>
            <person name="Proctor R.H."/>
            <person name="McCormick S.P."/>
            <person name="Kim H.S."/>
            <person name="Cardoza R.E."/>
            <person name="Stanley A.M."/>
            <person name="Lindo L."/>
            <person name="Kelly A."/>
            <person name="Brown D.W."/>
            <person name="Lee T."/>
            <person name="Vaughan M.M."/>
            <person name="Alexander N.J."/>
            <person name="Busman M."/>
            <person name="Gutierrez S."/>
        </authorList>
    </citation>
    <scope>NUCLEOTIDE SEQUENCE [LARGE SCALE GENOMIC DNA]</scope>
    <source>
        <strain evidence="3 4">IBT 40837</strain>
    </source>
</reference>
<dbReference type="InterPro" id="IPR010730">
    <property type="entry name" value="HET"/>
</dbReference>
<dbReference type="Gene3D" id="2.60.40.2080">
    <property type="match status" value="1"/>
</dbReference>
<dbReference type="OrthoDB" id="5362512at2759"/>
<dbReference type="AlphaFoldDB" id="A0A395NH17"/>
<organism evidence="3 4">
    <name type="scientific">Trichoderma arundinaceum</name>
    <dbReference type="NCBI Taxonomy" id="490622"/>
    <lineage>
        <taxon>Eukaryota</taxon>
        <taxon>Fungi</taxon>
        <taxon>Dikarya</taxon>
        <taxon>Ascomycota</taxon>
        <taxon>Pezizomycotina</taxon>
        <taxon>Sordariomycetes</taxon>
        <taxon>Hypocreomycetidae</taxon>
        <taxon>Hypocreales</taxon>
        <taxon>Hypocreaceae</taxon>
        <taxon>Trichoderma</taxon>
    </lineage>
</organism>
<proteinExistence type="predicted"/>
<dbReference type="STRING" id="490622.A0A395NH17"/>
<sequence length="938" mass="104215">MPNITLNFASEEYHLWTILIDVGKGDDGAGPGSHLEVASSIITETPGAGIAPSEAFSSLKMSELSDDDAVQMTPDYVSVDLNHQYVSDGQESFAGNIHQAPACKECEKREAVLRPHLTVNVFNTSGPSIGESGMPKGSEGSRGSGLAAGGLRDDNVTVKNHDGGGEREDLVSLLASQVADLSKKVEHLSLQAPNGRMVVESGVWSTVEVRSWERPEKTTQAEIVFANQFQRKPTVTTSISAADVAHEELESLIEPSVHRCYTWREASRIHDEEHQEPLDEQLPFPLPDSWREFLRVRIQAKLETLRFSRERGCRGCESILNAIASACEDDGVLLDAMSWEKDVRMTWTTPSERGKDLSNLSVELTVNMGGRGGESNGSEYHLWTILIDVDKIGGQETERNRHLFAYKSPVSFNDTGAKTSLSRISNWLIECNSSHSGCKPGPDAPLPKRVLEITPELQNNISVRLVEDLGAPEKYICLSHRWGVSTHLCQTTIESLPAHLQEIPWSRLPKTFQDAAKVAVWLGIKYIWIDSLCIIQDSSDDWKDQAAQMCEIYSGAYVTLAAAWSADSDVGLFRESTSYKVQAATHLGPQAPSYLIRRVPEHTTWDVAGVLQMTPELPLLSRAWVYQERLLSPRIAYFTRYELAFECSSSNREKICECEHIPGGLWGGGSNGAGGGRGEHTDYRKLYHYEGLRASNLAEIRKYWHQIVEEYSGLRISFTSDRLPALAGVARQYGTAHAVDLGRYVAGMWENCFPSELLWYCASRKINNRPDSYCGPTWSWISTGNIISYATGCPRTYPDDLEVLDIAFELDGPDRFAAISSAILDIRGYLAPGTLVEVHNPRSAVTSIHFKGIAENSLTFHYDYPLSEPGDQHIPFGSQIYCMKTGFVWGGNHICLLLRLVDEGQNTFERIGLATNVSRADLDSWFCDFKDKRPIRLV</sequence>
<dbReference type="EMBL" id="PXOA01000444">
    <property type="protein sequence ID" value="RFU75388.1"/>
    <property type="molecule type" value="Genomic_DNA"/>
</dbReference>
<dbReference type="Proteomes" id="UP000266272">
    <property type="component" value="Unassembled WGS sequence"/>
</dbReference>
<dbReference type="PANTHER" id="PTHR33112">
    <property type="entry name" value="DOMAIN PROTEIN, PUTATIVE-RELATED"/>
    <property type="match status" value="1"/>
</dbReference>
<feature type="region of interest" description="Disordered" evidence="1">
    <location>
        <begin position="124"/>
        <end position="155"/>
    </location>
</feature>
<evidence type="ECO:0000256" key="1">
    <source>
        <dbReference type="SAM" id="MobiDB-lite"/>
    </source>
</evidence>
<feature type="domain" description="Heterokaryon incompatibility" evidence="2">
    <location>
        <begin position="475"/>
        <end position="628"/>
    </location>
</feature>
<gene>
    <name evidence="3" type="ORF">TARUN_6869</name>
</gene>
<evidence type="ECO:0000259" key="2">
    <source>
        <dbReference type="Pfam" id="PF06985"/>
    </source>
</evidence>
<evidence type="ECO:0000313" key="3">
    <source>
        <dbReference type="EMBL" id="RFU75388.1"/>
    </source>
</evidence>
<dbReference type="InterPro" id="IPR037221">
    <property type="entry name" value="H-type_lectin_dom_sf"/>
</dbReference>